<comment type="caution">
    <text evidence="2">The sequence shown here is derived from an EMBL/GenBank/DDBJ whole genome shotgun (WGS) entry which is preliminary data.</text>
</comment>
<accession>A0A0C2JMT0</accession>
<gene>
    <name evidence="2" type="ORF">LP52_02835</name>
</gene>
<dbReference type="EMBL" id="JROO01000005">
    <property type="protein sequence ID" value="KII00256.1"/>
    <property type="molecule type" value="Genomic_DNA"/>
</dbReference>
<dbReference type="RefSeq" id="WP_040270483.1">
    <property type="nucleotide sequence ID" value="NZ_JROO01000005.1"/>
</dbReference>
<protein>
    <submittedName>
        <fullName evidence="2">Uncharacterized protein</fullName>
    </submittedName>
</protein>
<dbReference type="Pfam" id="PF06196">
    <property type="entry name" value="DUF997"/>
    <property type="match status" value="1"/>
</dbReference>
<evidence type="ECO:0000313" key="3">
    <source>
        <dbReference type="Proteomes" id="UP000031675"/>
    </source>
</evidence>
<keyword evidence="3" id="KW-1185">Reference proteome</keyword>
<sequence length="106" mass="11590">MPDTGPPVRDAGFEEDPRYRTAKRELAIALAYWVAFTVAVTATAWLLGGGKTADELTFVLGFPAWFFWSVPVTCLVFSGIAYVLVRRFFTDVPLSADGDAGGPEER</sequence>
<dbReference type="AlphaFoldDB" id="A0A0C2JMT0"/>
<dbReference type="OrthoDB" id="1752893at2"/>
<dbReference type="PANTHER" id="PTHR39174:SF1">
    <property type="entry name" value="INNER MEMBRANE PROTEIN"/>
    <property type="match status" value="1"/>
</dbReference>
<dbReference type="STRING" id="183763.LP52_02835"/>
<reference evidence="3" key="1">
    <citation type="journal article" date="2015" name="Chem. Biol.">
        <title>Structure, bioactivity, and resistance mechanism of streptomonomicin, an unusual lasso Peptide from an understudied halophilic actinomycete.</title>
        <authorList>
            <person name="Metelev M."/>
            <person name="Tietz J.I."/>
            <person name="Melby J.O."/>
            <person name="Blair P.M."/>
            <person name="Zhu L."/>
            <person name="Livnat I."/>
            <person name="Severinov K."/>
            <person name="Mitchell D.A."/>
        </authorList>
    </citation>
    <scope>NUCLEOTIDE SEQUENCE [LARGE SCALE GENOMIC DNA]</scope>
    <source>
        <strain evidence="3">YIM 90003</strain>
    </source>
</reference>
<organism evidence="2 3">
    <name type="scientific">Streptomonospora alba</name>
    <dbReference type="NCBI Taxonomy" id="183763"/>
    <lineage>
        <taxon>Bacteria</taxon>
        <taxon>Bacillati</taxon>
        <taxon>Actinomycetota</taxon>
        <taxon>Actinomycetes</taxon>
        <taxon>Streptosporangiales</taxon>
        <taxon>Nocardiopsidaceae</taxon>
        <taxon>Streptomonospora</taxon>
    </lineage>
</organism>
<evidence type="ECO:0000313" key="2">
    <source>
        <dbReference type="EMBL" id="KII00256.1"/>
    </source>
</evidence>
<dbReference type="PANTHER" id="PTHR39174">
    <property type="entry name" value="INNER MEMBRANE PROTEIN-RELATED"/>
    <property type="match status" value="1"/>
</dbReference>
<keyword evidence="1" id="KW-0472">Membrane</keyword>
<feature type="transmembrane region" description="Helical" evidence="1">
    <location>
        <begin position="65"/>
        <end position="85"/>
    </location>
</feature>
<dbReference type="Proteomes" id="UP000031675">
    <property type="component" value="Unassembled WGS sequence"/>
</dbReference>
<keyword evidence="1" id="KW-1133">Transmembrane helix</keyword>
<proteinExistence type="predicted"/>
<dbReference type="InterPro" id="IPR010398">
    <property type="entry name" value="DUF997"/>
</dbReference>
<feature type="transmembrane region" description="Helical" evidence="1">
    <location>
        <begin position="26"/>
        <end position="45"/>
    </location>
</feature>
<evidence type="ECO:0000256" key="1">
    <source>
        <dbReference type="SAM" id="Phobius"/>
    </source>
</evidence>
<name>A0A0C2JMT0_9ACTN</name>
<keyword evidence="1" id="KW-0812">Transmembrane</keyword>